<evidence type="ECO:0000313" key="5">
    <source>
        <dbReference type="Proteomes" id="UP000238206"/>
    </source>
</evidence>
<evidence type="ECO:0000259" key="3">
    <source>
        <dbReference type="Pfam" id="PF26002"/>
    </source>
</evidence>
<dbReference type="Gene3D" id="2.40.30.170">
    <property type="match status" value="1"/>
</dbReference>
<dbReference type="PANTHER" id="PTHR30386">
    <property type="entry name" value="MEMBRANE FUSION SUBUNIT OF EMRAB-TOLC MULTIDRUG EFFLUX PUMP"/>
    <property type="match status" value="1"/>
</dbReference>
<keyword evidence="2" id="KW-0472">Membrane</keyword>
<name>A0A2S8HYA2_BURCE</name>
<dbReference type="PRINTS" id="PR01490">
    <property type="entry name" value="RTXTOXIND"/>
</dbReference>
<keyword evidence="2" id="KW-0812">Transmembrane</keyword>
<evidence type="ECO:0000256" key="1">
    <source>
        <dbReference type="SAM" id="Coils"/>
    </source>
</evidence>
<feature type="coiled-coil region" evidence="1">
    <location>
        <begin position="119"/>
        <end position="171"/>
    </location>
</feature>
<dbReference type="Proteomes" id="UP000238206">
    <property type="component" value="Unassembled WGS sequence"/>
</dbReference>
<feature type="domain" description="AprE-like beta-barrel" evidence="3">
    <location>
        <begin position="306"/>
        <end position="403"/>
    </location>
</feature>
<dbReference type="AlphaFoldDB" id="A0A2S8HYA2"/>
<evidence type="ECO:0000313" key="4">
    <source>
        <dbReference type="EMBL" id="PQP07408.1"/>
    </source>
</evidence>
<accession>A0A2S8HYA2</accession>
<keyword evidence="2" id="KW-1133">Transmembrane helix</keyword>
<dbReference type="InterPro" id="IPR058982">
    <property type="entry name" value="Beta-barrel_AprE"/>
</dbReference>
<dbReference type="PANTHER" id="PTHR30386:SF28">
    <property type="entry name" value="EXPORTED PROTEIN"/>
    <property type="match status" value="1"/>
</dbReference>
<dbReference type="SUPFAM" id="SSF111369">
    <property type="entry name" value="HlyD-like secretion proteins"/>
    <property type="match status" value="1"/>
</dbReference>
<keyword evidence="1" id="KW-0175">Coiled coil</keyword>
<reference evidence="4 5" key="1">
    <citation type="submission" date="2018-02" db="EMBL/GenBank/DDBJ databases">
        <title>Draft genome sequencing of Burkholderia cepacia Y14-15.</title>
        <authorList>
            <person name="Zheng B.-X."/>
        </authorList>
    </citation>
    <scope>NUCLEOTIDE SEQUENCE [LARGE SCALE GENOMIC DNA]</scope>
    <source>
        <strain evidence="4 5">Y14-15</strain>
    </source>
</reference>
<dbReference type="RefSeq" id="WP_105393911.1">
    <property type="nucleotide sequence ID" value="NZ_CAJPHR010000021.1"/>
</dbReference>
<sequence length="424" mass="46763">MSVFSSLFRSEAQAGQRTPTVGEIVLVRPVSLVFLTVAAACMALAVVMLFALGSYTRRSTVEGVVVPDTGLVKIYAWQPGIVLRKTVAEGRHVTRGTVLYAISTDLQSAAEGRTQAALIEQARLRKRSLLQEMDKTRVLQQDARDTLEAKAESLRAELARLNDQLAGQHERAAIAADGVARYKRLLAQDYISTDQLQQRQADLLDQQSKLLGLQRDWARVQQSLKEAVNEIAGIRLKQQNQLSQIDRNVIEIDQSLIESEARRELVITAPETGVATAVIAEPGQTIDTTRPVASIVPDGARWQVHLFVPSTAIGFVHVGDPVRVRYQAYPYQKFGQYRARVTSIARTALSTAELSTSGMHDAPTRGGDGAFYRVTAMLDAQTVTAYGKPQPLQAGMALQADILQERRRLYEWVLEPLYSLTGKL</sequence>
<protein>
    <submittedName>
        <fullName evidence="4">MFP transporter</fullName>
    </submittedName>
</protein>
<dbReference type="EMBL" id="PUIQ01000115">
    <property type="protein sequence ID" value="PQP07408.1"/>
    <property type="molecule type" value="Genomic_DNA"/>
</dbReference>
<organism evidence="4 5">
    <name type="scientific">Burkholderia cepacia</name>
    <name type="common">Pseudomonas cepacia</name>
    <dbReference type="NCBI Taxonomy" id="292"/>
    <lineage>
        <taxon>Bacteria</taxon>
        <taxon>Pseudomonadati</taxon>
        <taxon>Pseudomonadota</taxon>
        <taxon>Betaproteobacteria</taxon>
        <taxon>Burkholderiales</taxon>
        <taxon>Burkholderiaceae</taxon>
        <taxon>Burkholderia</taxon>
        <taxon>Burkholderia cepacia complex</taxon>
    </lineage>
</organism>
<gene>
    <name evidence="4" type="ORF">C5615_37800</name>
</gene>
<proteinExistence type="predicted"/>
<feature type="transmembrane region" description="Helical" evidence="2">
    <location>
        <begin position="32"/>
        <end position="52"/>
    </location>
</feature>
<dbReference type="Pfam" id="PF26002">
    <property type="entry name" value="Beta-barrel_AprE"/>
    <property type="match status" value="1"/>
</dbReference>
<evidence type="ECO:0000256" key="2">
    <source>
        <dbReference type="SAM" id="Phobius"/>
    </source>
</evidence>
<comment type="caution">
    <text evidence="4">The sequence shown here is derived from an EMBL/GenBank/DDBJ whole genome shotgun (WGS) entry which is preliminary data.</text>
</comment>
<dbReference type="InterPro" id="IPR050739">
    <property type="entry name" value="MFP"/>
</dbReference>